<dbReference type="Pfam" id="PF01436">
    <property type="entry name" value="NHL"/>
    <property type="match status" value="2"/>
</dbReference>
<dbReference type="EMBL" id="MGFH01000031">
    <property type="protein sequence ID" value="OGM07998.1"/>
    <property type="molecule type" value="Genomic_DNA"/>
</dbReference>
<evidence type="ECO:0000256" key="2">
    <source>
        <dbReference type="PROSITE-ProRule" id="PRU00504"/>
    </source>
</evidence>
<dbReference type="STRING" id="1817813.A2008_05700"/>
<evidence type="ECO:0000256" key="1">
    <source>
        <dbReference type="ARBA" id="ARBA00022737"/>
    </source>
</evidence>
<dbReference type="InterPro" id="IPR050952">
    <property type="entry name" value="TRIM-NHL_E3_ligases"/>
</dbReference>
<dbReference type="InterPro" id="IPR011042">
    <property type="entry name" value="6-blade_b-propeller_TolB-like"/>
</dbReference>
<name>A0A1F7X0U3_9BACT</name>
<sequence>MVHFKNQKMLILLIFLFSISLCGCFEPKMKLVKEFGSEGKASNEFTGPTDIAVNSKGEIFICDTGNNRVVVYNSSYEYLKTMSGGSVSMRGPYGVCVDTADNVYVADTENNRVIKYNPSGNIMLELTSTVKLGQQKDPMNSIKRPYDVAVLGDSRIFVVDSLNRLLVFEPTGVCSNKLGSKGSGSDAFDVPTRLAVSQFTEFEKNFYVYVADSFNSRITKFNSEFKPIFEINDKGVMDYIRDPRGLAVLPDKSVIVADCGATPLCAYSASGIFEGSGGSFGAGRGKIMSTAGVAVDLTRKRVYATDQLQHKVLVFSIHKEDFKSKASE</sequence>
<comment type="caution">
    <text evidence="3">The sequence shown here is derived from an EMBL/GenBank/DDBJ whole genome shotgun (WGS) entry which is preliminary data.</text>
</comment>
<feature type="repeat" description="NHL" evidence="2">
    <location>
        <begin position="90"/>
        <end position="119"/>
    </location>
</feature>
<dbReference type="InterPro" id="IPR001258">
    <property type="entry name" value="NHL_repeat"/>
</dbReference>
<dbReference type="Proteomes" id="UP000178735">
    <property type="component" value="Unassembled WGS sequence"/>
</dbReference>
<gene>
    <name evidence="3" type="ORF">A2008_05700</name>
</gene>
<protein>
    <recommendedName>
        <fullName evidence="5">SMP-30/Gluconolactonase/LRE-like region domain-containing protein</fullName>
    </recommendedName>
</protein>
<dbReference type="SUPFAM" id="SSF63829">
    <property type="entry name" value="Calcium-dependent phosphotriesterase"/>
    <property type="match status" value="1"/>
</dbReference>
<accession>A0A1F7X0U3</accession>
<dbReference type="PROSITE" id="PS51257">
    <property type="entry name" value="PROKAR_LIPOPROTEIN"/>
    <property type="match status" value="1"/>
</dbReference>
<dbReference type="AlphaFoldDB" id="A0A1F7X0U3"/>
<organism evidence="3 4">
    <name type="scientific">Candidatus Wallbacteria bacterium GWC2_49_35</name>
    <dbReference type="NCBI Taxonomy" id="1817813"/>
    <lineage>
        <taxon>Bacteria</taxon>
        <taxon>Candidatus Walliibacteriota</taxon>
    </lineage>
</organism>
<dbReference type="CDD" id="cd05819">
    <property type="entry name" value="NHL"/>
    <property type="match status" value="1"/>
</dbReference>
<dbReference type="PROSITE" id="PS51125">
    <property type="entry name" value="NHL"/>
    <property type="match status" value="2"/>
</dbReference>
<dbReference type="PANTHER" id="PTHR24104">
    <property type="entry name" value="E3 UBIQUITIN-PROTEIN LIGASE NHLRC1-RELATED"/>
    <property type="match status" value="1"/>
</dbReference>
<dbReference type="Gene3D" id="2.120.10.30">
    <property type="entry name" value="TolB, C-terminal domain"/>
    <property type="match status" value="3"/>
</dbReference>
<dbReference type="GO" id="GO:0008270">
    <property type="term" value="F:zinc ion binding"/>
    <property type="evidence" value="ECO:0007669"/>
    <property type="project" value="UniProtKB-KW"/>
</dbReference>
<dbReference type="PANTHER" id="PTHR24104:SF25">
    <property type="entry name" value="PROTEIN LIN-41"/>
    <property type="match status" value="1"/>
</dbReference>
<feature type="repeat" description="NHL" evidence="2">
    <location>
        <begin position="32"/>
        <end position="75"/>
    </location>
</feature>
<reference evidence="3 4" key="1">
    <citation type="journal article" date="2016" name="Nat. Commun.">
        <title>Thousands of microbial genomes shed light on interconnected biogeochemical processes in an aquifer system.</title>
        <authorList>
            <person name="Anantharaman K."/>
            <person name="Brown C.T."/>
            <person name="Hug L.A."/>
            <person name="Sharon I."/>
            <person name="Castelle C.J."/>
            <person name="Probst A.J."/>
            <person name="Thomas B.C."/>
            <person name="Singh A."/>
            <person name="Wilkins M.J."/>
            <person name="Karaoz U."/>
            <person name="Brodie E.L."/>
            <person name="Williams K.H."/>
            <person name="Hubbard S.S."/>
            <person name="Banfield J.F."/>
        </authorList>
    </citation>
    <scope>NUCLEOTIDE SEQUENCE [LARGE SCALE GENOMIC DNA]</scope>
</reference>
<evidence type="ECO:0008006" key="5">
    <source>
        <dbReference type="Google" id="ProtNLM"/>
    </source>
</evidence>
<keyword evidence="1" id="KW-0677">Repeat</keyword>
<evidence type="ECO:0000313" key="3">
    <source>
        <dbReference type="EMBL" id="OGM07998.1"/>
    </source>
</evidence>
<proteinExistence type="predicted"/>
<evidence type="ECO:0000313" key="4">
    <source>
        <dbReference type="Proteomes" id="UP000178735"/>
    </source>
</evidence>